<evidence type="ECO:0000313" key="3">
    <source>
        <dbReference type="EMBL" id="GLK14876.1"/>
    </source>
</evidence>
<accession>A0A9W6MI20</accession>
<dbReference type="Proteomes" id="UP001143474">
    <property type="component" value="Unassembled WGS sequence"/>
</dbReference>
<dbReference type="EMBL" id="BSEV01000038">
    <property type="protein sequence ID" value="GLK14876.1"/>
    <property type="molecule type" value="Genomic_DNA"/>
</dbReference>
<dbReference type="AlphaFoldDB" id="A0A9W6MI20"/>
<evidence type="ECO:0000256" key="1">
    <source>
        <dbReference type="SAM" id="MobiDB-lite"/>
    </source>
</evidence>
<proteinExistence type="predicted"/>
<feature type="transmembrane region" description="Helical" evidence="2">
    <location>
        <begin position="154"/>
        <end position="175"/>
    </location>
</feature>
<feature type="transmembrane region" description="Helical" evidence="2">
    <location>
        <begin position="187"/>
        <end position="205"/>
    </location>
</feature>
<comment type="caution">
    <text evidence="3">The sequence shown here is derived from an EMBL/GenBank/DDBJ whole genome shotgun (WGS) entry which is preliminary data.</text>
</comment>
<evidence type="ECO:0000256" key="2">
    <source>
        <dbReference type="SAM" id="Phobius"/>
    </source>
</evidence>
<organism evidence="3 4">
    <name type="scientific">Streptosporangium carneum</name>
    <dbReference type="NCBI Taxonomy" id="47481"/>
    <lineage>
        <taxon>Bacteria</taxon>
        <taxon>Bacillati</taxon>
        <taxon>Actinomycetota</taxon>
        <taxon>Actinomycetes</taxon>
        <taxon>Streptosporangiales</taxon>
        <taxon>Streptosporangiaceae</taxon>
        <taxon>Streptosporangium</taxon>
    </lineage>
</organism>
<gene>
    <name evidence="3" type="ORF">GCM10017600_82890</name>
</gene>
<sequence length="296" mass="30628">MPALAAALESAVATAVAVRMCGPVSRVRLERFAALQHLTVTVENGPPVIGYLRTTRRWRAAGFLAGLIAYLALNVLRGGMGVGIGFACPFIGWYVGAMVAETRISCPAHRNEDAPRPAGPLSAPPRPPRTAGPLTAATRSSRTAGRLSVPLSPLARFLSVTAMAFGVLVPLYAVAPSGGGTDGTFGLARIGMLLAAAVTLLSGLLQRRIATVTVSERFSETVAAELAMRSRSLHVLSAGAPVFLAAAVGQAMTGADGIPASLTVTPFGLLFLVLAGVAWYTATRPLRLLPTRPSPL</sequence>
<reference evidence="3" key="1">
    <citation type="journal article" date="2014" name="Int. J. Syst. Evol. Microbiol.">
        <title>Complete genome sequence of Corynebacterium casei LMG S-19264T (=DSM 44701T), isolated from a smear-ripened cheese.</title>
        <authorList>
            <consortium name="US DOE Joint Genome Institute (JGI-PGF)"/>
            <person name="Walter F."/>
            <person name="Albersmeier A."/>
            <person name="Kalinowski J."/>
            <person name="Ruckert C."/>
        </authorList>
    </citation>
    <scope>NUCLEOTIDE SEQUENCE</scope>
    <source>
        <strain evidence="3">VKM Ac-2007</strain>
    </source>
</reference>
<feature type="transmembrane region" description="Helical" evidence="2">
    <location>
        <begin position="233"/>
        <end position="252"/>
    </location>
</feature>
<feature type="transmembrane region" description="Helical" evidence="2">
    <location>
        <begin position="258"/>
        <end position="282"/>
    </location>
</feature>
<keyword evidence="4" id="KW-1185">Reference proteome</keyword>
<evidence type="ECO:0000313" key="4">
    <source>
        <dbReference type="Proteomes" id="UP001143474"/>
    </source>
</evidence>
<feature type="transmembrane region" description="Helical" evidence="2">
    <location>
        <begin position="82"/>
        <end position="100"/>
    </location>
</feature>
<name>A0A9W6MI20_9ACTN</name>
<keyword evidence="2" id="KW-0812">Transmembrane</keyword>
<reference evidence="3" key="2">
    <citation type="submission" date="2023-01" db="EMBL/GenBank/DDBJ databases">
        <authorList>
            <person name="Sun Q."/>
            <person name="Evtushenko L."/>
        </authorList>
    </citation>
    <scope>NUCLEOTIDE SEQUENCE</scope>
    <source>
        <strain evidence="3">VKM Ac-2007</strain>
    </source>
</reference>
<keyword evidence="2" id="KW-1133">Transmembrane helix</keyword>
<keyword evidence="2" id="KW-0472">Membrane</keyword>
<protein>
    <submittedName>
        <fullName evidence="3">Uncharacterized protein</fullName>
    </submittedName>
</protein>
<feature type="region of interest" description="Disordered" evidence="1">
    <location>
        <begin position="110"/>
        <end position="141"/>
    </location>
</feature>
<feature type="transmembrane region" description="Helical" evidence="2">
    <location>
        <begin position="58"/>
        <end position="76"/>
    </location>
</feature>